<dbReference type="SUPFAM" id="SSF52283">
    <property type="entry name" value="Formate/glycerate dehydrogenase catalytic domain-like"/>
    <property type="match status" value="1"/>
</dbReference>
<dbReference type="STRING" id="1304275.C41B8_08505"/>
<dbReference type="PANTHER" id="PTHR43333">
    <property type="entry name" value="2-HACID_DH_C DOMAIN-CONTAINING PROTEIN"/>
    <property type="match status" value="1"/>
</dbReference>
<reference evidence="6 7" key="1">
    <citation type="submission" date="2013-03" db="EMBL/GenBank/DDBJ databases">
        <title>Salinisphaera hydrothermalis C41B8 Genome Sequencing.</title>
        <authorList>
            <person name="Li C."/>
            <person name="Lai Q."/>
            <person name="Shao Z."/>
        </authorList>
    </citation>
    <scope>NUCLEOTIDE SEQUENCE [LARGE SCALE GENOMIC DNA]</scope>
    <source>
        <strain evidence="6 7">C41B8</strain>
    </source>
</reference>
<evidence type="ECO:0000256" key="1">
    <source>
        <dbReference type="ARBA" id="ARBA00023002"/>
    </source>
</evidence>
<evidence type="ECO:0000259" key="4">
    <source>
        <dbReference type="Pfam" id="PF00389"/>
    </source>
</evidence>
<dbReference type="EMBL" id="APNK01000010">
    <property type="protein sequence ID" value="KEZ77612.1"/>
    <property type="molecule type" value="Genomic_DNA"/>
</dbReference>
<dbReference type="InterPro" id="IPR006139">
    <property type="entry name" value="D-isomer_2_OHA_DH_cat_dom"/>
</dbReference>
<comment type="similarity">
    <text evidence="3">Belongs to the D-isomer specific 2-hydroxyacid dehydrogenase family.</text>
</comment>
<dbReference type="InterPro" id="IPR036291">
    <property type="entry name" value="NAD(P)-bd_dom_sf"/>
</dbReference>
<dbReference type="Gene3D" id="3.40.50.720">
    <property type="entry name" value="NAD(P)-binding Rossmann-like Domain"/>
    <property type="match status" value="2"/>
</dbReference>
<dbReference type="GO" id="GO:0016616">
    <property type="term" value="F:oxidoreductase activity, acting on the CH-OH group of donors, NAD or NADP as acceptor"/>
    <property type="evidence" value="ECO:0007669"/>
    <property type="project" value="InterPro"/>
</dbReference>
<name>A0A084ILM8_SALHC</name>
<dbReference type="SUPFAM" id="SSF51735">
    <property type="entry name" value="NAD(P)-binding Rossmann-fold domains"/>
    <property type="match status" value="1"/>
</dbReference>
<accession>A0A084ILM8</accession>
<dbReference type="eggNOG" id="COG0111">
    <property type="taxonomic scope" value="Bacteria"/>
</dbReference>
<gene>
    <name evidence="6" type="ORF">C41B8_08505</name>
</gene>
<organism evidence="6 7">
    <name type="scientific">Salinisphaera hydrothermalis (strain C41B8)</name>
    <dbReference type="NCBI Taxonomy" id="1304275"/>
    <lineage>
        <taxon>Bacteria</taxon>
        <taxon>Pseudomonadati</taxon>
        <taxon>Pseudomonadota</taxon>
        <taxon>Gammaproteobacteria</taxon>
        <taxon>Salinisphaerales</taxon>
        <taxon>Salinisphaeraceae</taxon>
        <taxon>Salinisphaera</taxon>
    </lineage>
</organism>
<keyword evidence="7" id="KW-1185">Reference proteome</keyword>
<dbReference type="Pfam" id="PF00389">
    <property type="entry name" value="2-Hacid_dh"/>
    <property type="match status" value="1"/>
</dbReference>
<evidence type="ECO:0000313" key="7">
    <source>
        <dbReference type="Proteomes" id="UP000028302"/>
    </source>
</evidence>
<evidence type="ECO:0000313" key="6">
    <source>
        <dbReference type="EMBL" id="KEZ77612.1"/>
    </source>
</evidence>
<dbReference type="PANTHER" id="PTHR43333:SF1">
    <property type="entry name" value="D-ISOMER SPECIFIC 2-HYDROXYACID DEHYDROGENASE NAD-BINDING DOMAIN-CONTAINING PROTEIN"/>
    <property type="match status" value="1"/>
</dbReference>
<feature type="domain" description="D-isomer specific 2-hydroxyacid dehydrogenase NAD-binding" evidence="5">
    <location>
        <begin position="123"/>
        <end position="296"/>
    </location>
</feature>
<evidence type="ECO:0000256" key="2">
    <source>
        <dbReference type="ARBA" id="ARBA00023027"/>
    </source>
</evidence>
<dbReference type="PATRIC" id="fig|1304275.5.peg.1732"/>
<dbReference type="RefSeq" id="WP_051883300.1">
    <property type="nucleotide sequence ID" value="NZ_APNK01000010.1"/>
</dbReference>
<protein>
    <submittedName>
        <fullName evidence="6">D-isomer specific 2-hydroxyacid dehydrogenase family protein</fullName>
    </submittedName>
</protein>
<sequence length="338" mass="36744">MADNGAESSRGVHDAAALRITVLSDAPDGPPGIDRLREHAEVVLAHDEASLRRALPGSRILVVTDFRTDALEAAWEAADSLEWIHATSAGVDQLMFDALIESDIPVTNAQGIFDRNIAEYVLAQILMFAKDSANNLRYQQQHRWQHRDTETIENKRVLVVGAGSIGHSIGRLCRAAGMQVSGVARRAKAPNDVFDAIHAQDDLDSLLPEADYVVVAAPLTESTEGLFDAPRFAAMAKHARFINIGRGAIVVTEDLVAALAADEIAGAALDVFETEPLPADHPLWDFDNVLISAHMAGDFIGWREALMEQFLDNLARWRAGESLFNEVSKRHGYAPGNG</sequence>
<dbReference type="CDD" id="cd05300">
    <property type="entry name" value="2-Hacid_dh_1"/>
    <property type="match status" value="1"/>
</dbReference>
<dbReference type="InterPro" id="IPR006140">
    <property type="entry name" value="D-isomer_DH_NAD-bd"/>
</dbReference>
<dbReference type="OrthoDB" id="9787219at2"/>
<dbReference type="AlphaFoldDB" id="A0A084ILM8"/>
<dbReference type="Proteomes" id="UP000028302">
    <property type="component" value="Unassembled WGS sequence"/>
</dbReference>
<proteinExistence type="inferred from homology"/>
<evidence type="ECO:0000256" key="3">
    <source>
        <dbReference type="RuleBase" id="RU003719"/>
    </source>
</evidence>
<dbReference type="GO" id="GO:0051287">
    <property type="term" value="F:NAD binding"/>
    <property type="evidence" value="ECO:0007669"/>
    <property type="project" value="InterPro"/>
</dbReference>
<keyword evidence="1 3" id="KW-0560">Oxidoreductase</keyword>
<feature type="domain" description="D-isomer specific 2-hydroxyacid dehydrogenase catalytic" evidence="4">
    <location>
        <begin position="29"/>
        <end position="325"/>
    </location>
</feature>
<keyword evidence="2" id="KW-0520">NAD</keyword>
<dbReference type="Pfam" id="PF02826">
    <property type="entry name" value="2-Hacid_dh_C"/>
    <property type="match status" value="1"/>
</dbReference>
<evidence type="ECO:0000259" key="5">
    <source>
        <dbReference type="Pfam" id="PF02826"/>
    </source>
</evidence>
<comment type="caution">
    <text evidence="6">The sequence shown here is derived from an EMBL/GenBank/DDBJ whole genome shotgun (WGS) entry which is preliminary data.</text>
</comment>